<dbReference type="GO" id="GO:0005634">
    <property type="term" value="C:nucleus"/>
    <property type="evidence" value="ECO:0007669"/>
    <property type="project" value="UniProtKB-SubCell"/>
</dbReference>
<dbReference type="Proteomes" id="UP000612746">
    <property type="component" value="Unassembled WGS sequence"/>
</dbReference>
<comment type="subcellular location">
    <subcellularLocation>
        <location evidence="1">Nucleus</location>
    </subcellularLocation>
</comment>
<dbReference type="GO" id="GO:0000981">
    <property type="term" value="F:DNA-binding transcription factor activity, RNA polymerase II-specific"/>
    <property type="evidence" value="ECO:0007669"/>
    <property type="project" value="InterPro"/>
</dbReference>
<evidence type="ECO:0000256" key="5">
    <source>
        <dbReference type="ARBA" id="ARBA00023242"/>
    </source>
</evidence>
<dbReference type="PANTHER" id="PTHR47338">
    <property type="entry name" value="ZN(II)2CYS6 TRANSCRIPTION FACTOR (EUROFUNG)-RELATED"/>
    <property type="match status" value="1"/>
</dbReference>
<comment type="caution">
    <text evidence="7">The sequence shown here is derived from an EMBL/GenBank/DDBJ whole genome shotgun (WGS) entry which is preliminary data.</text>
</comment>
<evidence type="ECO:0000256" key="4">
    <source>
        <dbReference type="ARBA" id="ARBA00023163"/>
    </source>
</evidence>
<keyword evidence="2" id="KW-0479">Metal-binding</keyword>
<keyword evidence="8" id="KW-1185">Reference proteome</keyword>
<accession>A0A8H7PV08</accession>
<dbReference type="EMBL" id="JAEPRA010000009">
    <property type="protein sequence ID" value="KAG2180373.1"/>
    <property type="molecule type" value="Genomic_DNA"/>
</dbReference>
<organism evidence="7 8">
    <name type="scientific">Umbelopsis vinacea</name>
    <dbReference type="NCBI Taxonomy" id="44442"/>
    <lineage>
        <taxon>Eukaryota</taxon>
        <taxon>Fungi</taxon>
        <taxon>Fungi incertae sedis</taxon>
        <taxon>Mucoromycota</taxon>
        <taxon>Mucoromycotina</taxon>
        <taxon>Umbelopsidomycetes</taxon>
        <taxon>Umbelopsidales</taxon>
        <taxon>Umbelopsidaceae</taxon>
        <taxon>Umbelopsis</taxon>
    </lineage>
</organism>
<keyword evidence="5" id="KW-0539">Nucleus</keyword>
<keyword evidence="4" id="KW-0804">Transcription</keyword>
<gene>
    <name evidence="7" type="ORF">INT44_003375</name>
</gene>
<feature type="compositionally biased region" description="Basic and acidic residues" evidence="6">
    <location>
        <begin position="400"/>
        <end position="409"/>
    </location>
</feature>
<evidence type="ECO:0000256" key="2">
    <source>
        <dbReference type="ARBA" id="ARBA00022723"/>
    </source>
</evidence>
<dbReference type="CDD" id="cd12148">
    <property type="entry name" value="fungal_TF_MHR"/>
    <property type="match status" value="1"/>
</dbReference>
<feature type="compositionally biased region" description="Basic residues" evidence="6">
    <location>
        <begin position="375"/>
        <end position="384"/>
    </location>
</feature>
<proteinExistence type="predicted"/>
<dbReference type="PANTHER" id="PTHR47338:SF5">
    <property type="entry name" value="ZN(II)2CYS6 TRANSCRIPTION FACTOR (EUROFUNG)"/>
    <property type="match status" value="1"/>
</dbReference>
<reference evidence="7" key="1">
    <citation type="submission" date="2020-12" db="EMBL/GenBank/DDBJ databases">
        <title>Metabolic potential, ecology and presence of endohyphal bacteria is reflected in genomic diversity of Mucoromycotina.</title>
        <authorList>
            <person name="Muszewska A."/>
            <person name="Okrasinska A."/>
            <person name="Steczkiewicz K."/>
            <person name="Drgas O."/>
            <person name="Orlowska M."/>
            <person name="Perlinska-Lenart U."/>
            <person name="Aleksandrzak-Piekarczyk T."/>
            <person name="Szatraj K."/>
            <person name="Zielenkiewicz U."/>
            <person name="Pilsyk S."/>
            <person name="Malc E."/>
            <person name="Mieczkowski P."/>
            <person name="Kruszewska J.S."/>
            <person name="Biernat P."/>
            <person name="Pawlowska J."/>
        </authorList>
    </citation>
    <scope>NUCLEOTIDE SEQUENCE</scope>
    <source>
        <strain evidence="7">WA0000051536</strain>
    </source>
</reference>
<name>A0A8H7PV08_9FUNG</name>
<sequence>MQLIEEQINDMEKELKQLRYEQSGHDRSNIQAYPSPTSDNDMREYHFKPSEDATKETQLIRTQYHDPARNPQQLMKETLHGIGAQLYQIEDNSSNKENEWTLTITKKGLRIETNIKNMTDLIEQVKIMNLQLGNVEKPSLYSHLVSEPLNPTLMIKFSEKAWIKILEGNKKALHRCVVFMKDQALPDVNRIQLARPDVSTAMTVQLLQIYFSCQHLKQMALHRKTFLDMFFKPNDVKAPVYALCAAIVTMRCKHVLQVIPYESQLIYGEYYFNKARQLYSEQFDEISLETYCTLVFMTMYKATLLRPHEGDTYLNLAKRMGEELLPLYSRPAPPTPGDNNDLNLRTFTLSGEAEMFKRLMRTCKHLTFRLHLLKQPSHHGSPKHSPHDEPGPKLFKSHRMRGDPSDRYPHHQGVHPRSFLLSYCLDETDKELRYIQQSKYMALHREAIHSSMASTFPHIYDPLSSTFLVATITSFEQNMRNWYHQTLPQELRIALPLFDDTISDTTLVEAVSFDRIRDSVPLTLLITFYTEYIVMMKKLLPRIPQYDDSHLDFGVMSPQNDEERKQYKEIKRQKRRRAFRQLIDEYNLGMTEDQLHDFYHQQFDLPHGFQIEAQDKCTKAANLAVRLLEQLTNSSFSCHFDLPPLMCTWDMHLRNSRLGHAKVDQPDGIVNPKVTRQARQHLVRCLAIMRRGFLYNTAERELWKHYHVMEQELLRELSLDPSFKVSSGPEPDYHIGRSVNTFATSLS</sequence>
<protein>
    <submittedName>
        <fullName evidence="7">Uncharacterized protein</fullName>
    </submittedName>
</protein>
<dbReference type="InterPro" id="IPR050815">
    <property type="entry name" value="TF_fung"/>
</dbReference>
<feature type="region of interest" description="Disordered" evidence="6">
    <location>
        <begin position="375"/>
        <end position="411"/>
    </location>
</feature>
<evidence type="ECO:0000256" key="3">
    <source>
        <dbReference type="ARBA" id="ARBA00023015"/>
    </source>
</evidence>
<feature type="region of interest" description="Disordered" evidence="6">
    <location>
        <begin position="21"/>
        <end position="42"/>
    </location>
</feature>
<evidence type="ECO:0000256" key="1">
    <source>
        <dbReference type="ARBA" id="ARBA00004123"/>
    </source>
</evidence>
<dbReference type="OrthoDB" id="4356994at2759"/>
<keyword evidence="3" id="KW-0805">Transcription regulation</keyword>
<evidence type="ECO:0000313" key="8">
    <source>
        <dbReference type="Proteomes" id="UP000612746"/>
    </source>
</evidence>
<evidence type="ECO:0000256" key="6">
    <source>
        <dbReference type="SAM" id="MobiDB-lite"/>
    </source>
</evidence>
<dbReference type="AlphaFoldDB" id="A0A8H7PV08"/>
<feature type="compositionally biased region" description="Polar residues" evidence="6">
    <location>
        <begin position="29"/>
        <end position="39"/>
    </location>
</feature>
<evidence type="ECO:0000313" key="7">
    <source>
        <dbReference type="EMBL" id="KAG2180373.1"/>
    </source>
</evidence>
<dbReference type="GO" id="GO:0046872">
    <property type="term" value="F:metal ion binding"/>
    <property type="evidence" value="ECO:0007669"/>
    <property type="project" value="UniProtKB-KW"/>
</dbReference>